<feature type="region of interest" description="Disordered" evidence="5">
    <location>
        <begin position="1"/>
        <end position="65"/>
    </location>
</feature>
<dbReference type="Proteomes" id="UP000184383">
    <property type="component" value="Unassembled WGS sequence"/>
</dbReference>
<dbReference type="STRING" id="1073089.A0A1L9RBV8"/>
<dbReference type="GO" id="GO:0000479">
    <property type="term" value="P:endonucleolytic cleavage of tricistronic rRNA transcript (SSU-rRNA, 5.8S rRNA, LSU-rRNA)"/>
    <property type="evidence" value="ECO:0007669"/>
    <property type="project" value="TreeGrafter"/>
</dbReference>
<dbReference type="GO" id="GO:0000462">
    <property type="term" value="P:maturation of SSU-rRNA from tricistronic rRNA transcript (SSU-rRNA, 5.8S rRNA, LSU-rRNA)"/>
    <property type="evidence" value="ECO:0007669"/>
    <property type="project" value="TreeGrafter"/>
</dbReference>
<evidence type="ECO:0000256" key="4">
    <source>
        <dbReference type="ARBA" id="ARBA00038288"/>
    </source>
</evidence>
<evidence type="ECO:0000313" key="8">
    <source>
        <dbReference type="Proteomes" id="UP000184383"/>
    </source>
</evidence>
<feature type="compositionally biased region" description="Basic and acidic residues" evidence="5">
    <location>
        <begin position="30"/>
        <end position="43"/>
    </location>
</feature>
<dbReference type="VEuPathDB" id="FungiDB:ASPWEDRAFT_44515"/>
<evidence type="ECO:0000313" key="7">
    <source>
        <dbReference type="EMBL" id="OJJ32404.1"/>
    </source>
</evidence>
<dbReference type="AlphaFoldDB" id="A0A1L9RBV8"/>
<dbReference type="PANTHER" id="PTHR12858:SF1">
    <property type="entry name" value="PRE-RRNA-PROCESSING PROTEIN TSR1 HOMOLOG"/>
    <property type="match status" value="1"/>
</dbReference>
<gene>
    <name evidence="7" type="ORF">ASPWEDRAFT_44515</name>
</gene>
<dbReference type="Pfam" id="PF22298">
    <property type="entry name" value="Tsr1_G-like"/>
    <property type="match status" value="1"/>
</dbReference>
<evidence type="ECO:0000259" key="6">
    <source>
        <dbReference type="PROSITE" id="PS51714"/>
    </source>
</evidence>
<sequence>MAPTQTAHHHRSTTKQTHKPYKTKHASKSALKDKDKGKVERGTRKTPHQQLKSKLDRRNQARQKQQVKHQEKAQALSVFAGQNGAPRHVAVVPLSVDIDVSSVIRSLNESVDVSSDVSSDNLTRVRVDRFRQSVQYMPAKFDLMNALDVSRMADFVVLVLSAEVEVEEQGQLLLRSIESQGISNVIAVVQGLEKINPPKKRLQVVSSLKSFMNHFFPSIDKVLSADSRQECSNAIRSICTATPKGIRWRDERSWMLIENVQWPEAASDVVDDVVVTGVVRGKGLKADRITHIPGWGDFQIDSITAAPLASARPKRDDAMNVDDSEGPQVLDAPTADRDDMAIVAPEEIEMDDDMGSDIEPETERKGVLLDDHHYFSDDDAHIPAKPKKLPKGTSEYQSAWFLDDVSYSGSDMEDDDEEEMQMDTTGAPEDGFFADKTDAMTEAGATEYPQSEMFVDQSPDDEAQQLEEYRASRKTEAKEANEDLEFPDEIELHPNVLARERLARFRGLKNFKLSTWETSEDRPHEPEDWRRLLQFSDYKGSKNRTINEALVGGVTPGTRVNVHLRAVPSALRNRPQPASLFSLLRHEHKHTVVNVNMVLNSDIEEPLKAKEELVVQCGPRRLIVNPIFSDGGNTPNNVHKYDRYLHPGRSAIASWIGPLTWGAVPVLVFKNMPTKDPEVLADDDENQPQTDNLELIGTGTVVAPDQARVVAKRAILTGHPYKIHKKVVTVRYMFFNAEDINWFKAIQLWTRRGRSGFIKESLGTHGYFKATFDAKINPQDSIGLSLYKRVFPRKSRALEDVSA</sequence>
<dbReference type="InterPro" id="IPR039761">
    <property type="entry name" value="Bms1/Tsr1"/>
</dbReference>
<dbReference type="EMBL" id="KV878215">
    <property type="protein sequence ID" value="OJJ32404.1"/>
    <property type="molecule type" value="Genomic_DNA"/>
</dbReference>
<comment type="similarity">
    <text evidence="4">Belongs to the TRAFAC class translation factor GTPase superfamily. Bms1-like GTPase family. TSR1 subfamily.</text>
</comment>
<dbReference type="InterPro" id="IPR012948">
    <property type="entry name" value="AARP2CN"/>
</dbReference>
<keyword evidence="3" id="KW-0539">Nucleus</keyword>
<dbReference type="GO" id="GO:0005525">
    <property type="term" value="F:GTP binding"/>
    <property type="evidence" value="ECO:0007669"/>
    <property type="project" value="TreeGrafter"/>
</dbReference>
<evidence type="ECO:0000256" key="3">
    <source>
        <dbReference type="ARBA" id="ARBA00023242"/>
    </source>
</evidence>
<dbReference type="SMART" id="SM01362">
    <property type="entry name" value="DUF663"/>
    <property type="match status" value="1"/>
</dbReference>
<feature type="compositionally biased region" description="Acidic residues" evidence="5">
    <location>
        <begin position="411"/>
        <end position="421"/>
    </location>
</feature>
<dbReference type="PROSITE" id="PS51714">
    <property type="entry name" value="G_BMS1"/>
    <property type="match status" value="1"/>
</dbReference>
<reference evidence="8" key="1">
    <citation type="journal article" date="2017" name="Genome Biol.">
        <title>Comparative genomics reveals high biological diversity and specific adaptations in the industrially and medically important fungal genus Aspergillus.</title>
        <authorList>
            <person name="de Vries R.P."/>
            <person name="Riley R."/>
            <person name="Wiebenga A."/>
            <person name="Aguilar-Osorio G."/>
            <person name="Amillis S."/>
            <person name="Uchima C.A."/>
            <person name="Anderluh G."/>
            <person name="Asadollahi M."/>
            <person name="Askin M."/>
            <person name="Barry K."/>
            <person name="Battaglia E."/>
            <person name="Bayram O."/>
            <person name="Benocci T."/>
            <person name="Braus-Stromeyer S.A."/>
            <person name="Caldana C."/>
            <person name="Canovas D."/>
            <person name="Cerqueira G.C."/>
            <person name="Chen F."/>
            <person name="Chen W."/>
            <person name="Choi C."/>
            <person name="Clum A."/>
            <person name="Dos Santos R.A."/>
            <person name="Damasio A.R."/>
            <person name="Diallinas G."/>
            <person name="Emri T."/>
            <person name="Fekete E."/>
            <person name="Flipphi M."/>
            <person name="Freyberg S."/>
            <person name="Gallo A."/>
            <person name="Gournas C."/>
            <person name="Habgood R."/>
            <person name="Hainaut M."/>
            <person name="Harispe M.L."/>
            <person name="Henrissat B."/>
            <person name="Hilden K.S."/>
            <person name="Hope R."/>
            <person name="Hossain A."/>
            <person name="Karabika E."/>
            <person name="Karaffa L."/>
            <person name="Karanyi Z."/>
            <person name="Krasevec N."/>
            <person name="Kuo A."/>
            <person name="Kusch H."/>
            <person name="LaButti K."/>
            <person name="Lagendijk E.L."/>
            <person name="Lapidus A."/>
            <person name="Levasseur A."/>
            <person name="Lindquist E."/>
            <person name="Lipzen A."/>
            <person name="Logrieco A.F."/>
            <person name="MacCabe A."/>
            <person name="Maekelae M.R."/>
            <person name="Malavazi I."/>
            <person name="Melin P."/>
            <person name="Meyer V."/>
            <person name="Mielnichuk N."/>
            <person name="Miskei M."/>
            <person name="Molnar A.P."/>
            <person name="Mule G."/>
            <person name="Ngan C.Y."/>
            <person name="Orejas M."/>
            <person name="Orosz E."/>
            <person name="Ouedraogo J.P."/>
            <person name="Overkamp K.M."/>
            <person name="Park H.-S."/>
            <person name="Perrone G."/>
            <person name="Piumi F."/>
            <person name="Punt P.J."/>
            <person name="Ram A.F."/>
            <person name="Ramon A."/>
            <person name="Rauscher S."/>
            <person name="Record E."/>
            <person name="Riano-Pachon D.M."/>
            <person name="Robert V."/>
            <person name="Roehrig J."/>
            <person name="Ruller R."/>
            <person name="Salamov A."/>
            <person name="Salih N.S."/>
            <person name="Samson R.A."/>
            <person name="Sandor E."/>
            <person name="Sanguinetti M."/>
            <person name="Schuetze T."/>
            <person name="Sepcic K."/>
            <person name="Shelest E."/>
            <person name="Sherlock G."/>
            <person name="Sophianopoulou V."/>
            <person name="Squina F.M."/>
            <person name="Sun H."/>
            <person name="Susca A."/>
            <person name="Todd R.B."/>
            <person name="Tsang A."/>
            <person name="Unkles S.E."/>
            <person name="van de Wiele N."/>
            <person name="van Rossen-Uffink D."/>
            <person name="Oliveira J.V."/>
            <person name="Vesth T.C."/>
            <person name="Visser J."/>
            <person name="Yu J.-H."/>
            <person name="Zhou M."/>
            <person name="Andersen M.R."/>
            <person name="Archer D.B."/>
            <person name="Baker S.E."/>
            <person name="Benoit I."/>
            <person name="Brakhage A.A."/>
            <person name="Braus G.H."/>
            <person name="Fischer R."/>
            <person name="Frisvad J.C."/>
            <person name="Goldman G.H."/>
            <person name="Houbraken J."/>
            <person name="Oakley B."/>
            <person name="Pocsi I."/>
            <person name="Scazzocchio C."/>
            <person name="Seiboth B."/>
            <person name="vanKuyk P.A."/>
            <person name="Wortman J."/>
            <person name="Dyer P.S."/>
            <person name="Grigoriev I.V."/>
        </authorList>
    </citation>
    <scope>NUCLEOTIDE SEQUENCE [LARGE SCALE GENOMIC DNA]</scope>
    <source>
        <strain evidence="8">DTO 134E9</strain>
    </source>
</reference>
<dbReference type="GO" id="GO:0003924">
    <property type="term" value="F:GTPase activity"/>
    <property type="evidence" value="ECO:0007669"/>
    <property type="project" value="TreeGrafter"/>
</dbReference>
<dbReference type="GO" id="GO:0030688">
    <property type="term" value="C:preribosome, small subunit precursor"/>
    <property type="evidence" value="ECO:0007669"/>
    <property type="project" value="TreeGrafter"/>
</dbReference>
<evidence type="ECO:0000256" key="5">
    <source>
        <dbReference type="SAM" id="MobiDB-lite"/>
    </source>
</evidence>
<dbReference type="SMART" id="SM00785">
    <property type="entry name" value="AARP2CN"/>
    <property type="match status" value="1"/>
</dbReference>
<feature type="domain" description="Bms1-type G" evidence="6">
    <location>
        <begin position="85"/>
        <end position="244"/>
    </location>
</feature>
<dbReference type="GeneID" id="63752129"/>
<dbReference type="RefSeq" id="XP_040686081.1">
    <property type="nucleotide sequence ID" value="XM_040836281.1"/>
</dbReference>
<organism evidence="7 8">
    <name type="scientific">Aspergillus wentii DTO 134E9</name>
    <dbReference type="NCBI Taxonomy" id="1073089"/>
    <lineage>
        <taxon>Eukaryota</taxon>
        <taxon>Fungi</taxon>
        <taxon>Dikarya</taxon>
        <taxon>Ascomycota</taxon>
        <taxon>Pezizomycotina</taxon>
        <taxon>Eurotiomycetes</taxon>
        <taxon>Eurotiomycetidae</taxon>
        <taxon>Eurotiales</taxon>
        <taxon>Aspergillaceae</taxon>
        <taxon>Aspergillus</taxon>
        <taxon>Aspergillus subgen. Cremei</taxon>
    </lineage>
</organism>
<dbReference type="GO" id="GO:0034511">
    <property type="term" value="F:U3 snoRNA binding"/>
    <property type="evidence" value="ECO:0007669"/>
    <property type="project" value="TreeGrafter"/>
</dbReference>
<evidence type="ECO:0000256" key="2">
    <source>
        <dbReference type="ARBA" id="ARBA00022517"/>
    </source>
</evidence>
<evidence type="ECO:0000256" key="1">
    <source>
        <dbReference type="ARBA" id="ARBA00004604"/>
    </source>
</evidence>
<keyword evidence="8" id="KW-1185">Reference proteome</keyword>
<proteinExistence type="inferred from homology"/>
<dbReference type="Pfam" id="PF04950">
    <property type="entry name" value="RIBIOP_C"/>
    <property type="match status" value="1"/>
</dbReference>
<protein>
    <recommendedName>
        <fullName evidence="6">Bms1-type G domain-containing protein</fullName>
    </recommendedName>
</protein>
<dbReference type="GO" id="GO:0005730">
    <property type="term" value="C:nucleolus"/>
    <property type="evidence" value="ECO:0007669"/>
    <property type="project" value="UniProtKB-SubCell"/>
</dbReference>
<keyword evidence="2" id="KW-0690">Ribosome biogenesis</keyword>
<dbReference type="PANTHER" id="PTHR12858">
    <property type="entry name" value="RIBOSOME BIOGENESIS PROTEIN"/>
    <property type="match status" value="1"/>
</dbReference>
<dbReference type="InterPro" id="IPR007034">
    <property type="entry name" value="BMS1_TSR1_C"/>
</dbReference>
<dbReference type="InterPro" id="IPR030387">
    <property type="entry name" value="G_Bms1/Tsr1_dom"/>
</dbReference>
<name>A0A1L9RBV8_ASPWE</name>
<dbReference type="OrthoDB" id="119302at2759"/>
<feature type="region of interest" description="Disordered" evidence="5">
    <location>
        <begin position="407"/>
        <end position="429"/>
    </location>
</feature>
<feature type="compositionally biased region" description="Basic residues" evidence="5">
    <location>
        <begin position="7"/>
        <end position="27"/>
    </location>
</feature>
<comment type="subcellular location">
    <subcellularLocation>
        <location evidence="1">Nucleus</location>
        <location evidence="1">Nucleolus</location>
    </subcellularLocation>
</comment>
<dbReference type="Pfam" id="PF08142">
    <property type="entry name" value="AARP2CN"/>
    <property type="match status" value="1"/>
</dbReference>
<accession>A0A1L9RBV8</accession>